<feature type="region of interest" description="Disordered" evidence="2">
    <location>
        <begin position="733"/>
        <end position="948"/>
    </location>
</feature>
<dbReference type="Pfam" id="PF01846">
    <property type="entry name" value="FF"/>
    <property type="match status" value="4"/>
</dbReference>
<comment type="caution">
    <text evidence="5">The sequence shown here is derived from an EMBL/GenBank/DDBJ whole genome shotgun (WGS) entry which is preliminary data.</text>
</comment>
<feature type="region of interest" description="Disordered" evidence="2">
    <location>
        <begin position="121"/>
        <end position="187"/>
    </location>
</feature>
<dbReference type="Gene3D" id="1.10.10.440">
    <property type="entry name" value="FF domain"/>
    <property type="match status" value="5"/>
</dbReference>
<proteinExistence type="predicted"/>
<evidence type="ECO:0000259" key="4">
    <source>
        <dbReference type="PROSITE" id="PS51676"/>
    </source>
</evidence>
<evidence type="ECO:0000313" key="6">
    <source>
        <dbReference type="Proteomes" id="UP001159405"/>
    </source>
</evidence>
<dbReference type="InterPro" id="IPR039726">
    <property type="entry name" value="Prp40-like"/>
</dbReference>
<feature type="region of interest" description="Disordered" evidence="2">
    <location>
        <begin position="249"/>
        <end position="293"/>
    </location>
</feature>
<feature type="compositionally biased region" description="Basic residues" evidence="2">
    <location>
        <begin position="807"/>
        <end position="822"/>
    </location>
</feature>
<sequence length="948" mass="110030">QASGGYPPSSGSGQGYSSNPPPVMMAPTGYAVPGMPMMAPGYGPPGMPPFQTVAMPTGQPMGFAPGSIPGMPPGYAPQIAQPSMPQAVAGAYQPMTNTGSPAMMIPTAAVAPQQVVAGSTNSPSVVKQVQEQENKAMDSPSQNSKSEQQDDKDGEVKKEKKKVKKPKEKKNKTPWTEHKAPDGRTYFYNTETKVSTWQKPNELKTPGEIQVDSCPWKEHKADTGRIYYHNTETKESTWTIPKELAELKELIKQEQERDEEEEESEEEEEEEKAEADGKKADEGTSQDYPMASAVNVSETPVVATVEKKEYVYETKEEAKQAFKELLREKASLMYGPEVPSNSSWDNAMRMIVNDPRYGALKKMNEKKQAFNEYKTKRANEEKEEQRAKAKKAREDLRSFLESHKKMHSSVRWRRACEMFDSDPMWEAVHERDRKDVFEDVVFFLAKKEKEEEKEQRAHNRKLMLQVYNTMSSITYRTTWAEALQMLKEHPTYRDDEEIRECEKEDMLISFEEHIRTLEQEEEEEKQREKNRVKRQQRKNREGFLVLLDELHKRGKLHSMSLWIDLYPTISADVRFTNIVGQPGSTPLDLFKFYVEDLKARFSEEKKIIKEILKDRDFTVDVNTGFSDFNDLVKRDDRSQTLDPGNIKMSFNHFIEKAEAREKERLKKEEREQRRRESSFKQLLKTCSPAIEENSTWEEVRERLEGDAAFTAITVEAERIRLFNDHISSLEACTHIHSSKSHKKAKKTKKHRKRSRSRSPSKESSQSEEEYAKEKSSSHKKKRHKRSRSKSPESSASESEPEKESSSAKKKKHKKKSKKKRQRSPSEESDREKEDKDRDRDRRDRDKDRGGRDADRSRDVEKEKEKERDRDKERDYREKDRDRDRDRDKGKEKDREKSKDRSKKSQDKRGLMVDLLFFFQTGWDTTSSESESELESRRRALLKQLGADE</sequence>
<organism evidence="5 6">
    <name type="scientific">Porites lobata</name>
    <dbReference type="NCBI Taxonomy" id="104759"/>
    <lineage>
        <taxon>Eukaryota</taxon>
        <taxon>Metazoa</taxon>
        <taxon>Cnidaria</taxon>
        <taxon>Anthozoa</taxon>
        <taxon>Hexacorallia</taxon>
        <taxon>Scleractinia</taxon>
        <taxon>Fungiina</taxon>
        <taxon>Poritidae</taxon>
        <taxon>Porites</taxon>
    </lineage>
</organism>
<feature type="coiled-coil region" evidence="1">
    <location>
        <begin position="503"/>
        <end position="538"/>
    </location>
</feature>
<feature type="non-terminal residue" evidence="5">
    <location>
        <position position="1"/>
    </location>
</feature>
<feature type="compositionally biased region" description="Basic and acidic residues" evidence="2">
    <location>
        <begin position="147"/>
        <end position="158"/>
    </location>
</feature>
<feature type="domain" description="FF" evidence="4">
    <location>
        <begin position="315"/>
        <end position="376"/>
    </location>
</feature>
<feature type="domain" description="FF" evidence="4">
    <location>
        <begin position="536"/>
        <end position="596"/>
    </location>
</feature>
<accession>A0ABN8PS02</accession>
<feature type="domain" description="WW" evidence="3">
    <location>
        <begin position="215"/>
        <end position="243"/>
    </location>
</feature>
<feature type="compositionally biased region" description="Basic residues" evidence="2">
    <location>
        <begin position="777"/>
        <end position="788"/>
    </location>
</feature>
<dbReference type="InterPro" id="IPR036020">
    <property type="entry name" value="WW_dom_sf"/>
</dbReference>
<keyword evidence="6" id="KW-1185">Reference proteome</keyword>
<dbReference type="CDD" id="cd00201">
    <property type="entry name" value="WW"/>
    <property type="match status" value="2"/>
</dbReference>
<dbReference type="SUPFAM" id="SSF51045">
    <property type="entry name" value="WW domain"/>
    <property type="match status" value="2"/>
</dbReference>
<reference evidence="5 6" key="1">
    <citation type="submission" date="2022-05" db="EMBL/GenBank/DDBJ databases">
        <authorList>
            <consortium name="Genoscope - CEA"/>
            <person name="William W."/>
        </authorList>
    </citation>
    <scope>NUCLEOTIDE SEQUENCE [LARGE SCALE GENOMIC DNA]</scope>
</reference>
<dbReference type="InterPro" id="IPR002713">
    <property type="entry name" value="FF_domain"/>
</dbReference>
<dbReference type="Gene3D" id="2.20.70.10">
    <property type="match status" value="2"/>
</dbReference>
<dbReference type="InterPro" id="IPR036517">
    <property type="entry name" value="FF_domain_sf"/>
</dbReference>
<feature type="domain" description="WW" evidence="3">
    <location>
        <begin position="169"/>
        <end position="202"/>
    </location>
</feature>
<feature type="domain" description="FF" evidence="4">
    <location>
        <begin position="672"/>
        <end position="728"/>
    </location>
</feature>
<dbReference type="InterPro" id="IPR001202">
    <property type="entry name" value="WW_dom"/>
</dbReference>
<dbReference type="Pfam" id="PF25432">
    <property type="entry name" value="FF_PRPF40A"/>
    <property type="match status" value="1"/>
</dbReference>
<feature type="compositionally biased region" description="Basic residues" evidence="2">
    <location>
        <begin position="736"/>
        <end position="758"/>
    </location>
</feature>
<evidence type="ECO:0008006" key="7">
    <source>
        <dbReference type="Google" id="ProtNLM"/>
    </source>
</evidence>
<dbReference type="SUPFAM" id="SSF81698">
    <property type="entry name" value="FF domain"/>
    <property type="match status" value="5"/>
</dbReference>
<evidence type="ECO:0000313" key="5">
    <source>
        <dbReference type="EMBL" id="CAH3147299.1"/>
    </source>
</evidence>
<dbReference type="Pfam" id="PF00397">
    <property type="entry name" value="WW"/>
    <property type="match status" value="2"/>
</dbReference>
<feature type="region of interest" description="Disordered" evidence="2">
    <location>
        <begin position="1"/>
        <end position="27"/>
    </location>
</feature>
<feature type="compositionally biased region" description="Low complexity" evidence="2">
    <location>
        <begin position="1"/>
        <end position="18"/>
    </location>
</feature>
<feature type="coiled-coil region" evidence="1">
    <location>
        <begin position="363"/>
        <end position="402"/>
    </location>
</feature>
<feature type="compositionally biased region" description="Basic residues" evidence="2">
    <location>
        <begin position="159"/>
        <end position="172"/>
    </location>
</feature>
<evidence type="ECO:0000256" key="1">
    <source>
        <dbReference type="SAM" id="Coils"/>
    </source>
</evidence>
<evidence type="ECO:0000259" key="3">
    <source>
        <dbReference type="PROSITE" id="PS50020"/>
    </source>
</evidence>
<gene>
    <name evidence="5" type="ORF">PLOB_00046180</name>
</gene>
<dbReference type="EMBL" id="CALNXK010000081">
    <property type="protein sequence ID" value="CAH3147299.1"/>
    <property type="molecule type" value="Genomic_DNA"/>
</dbReference>
<dbReference type="PROSITE" id="PS50020">
    <property type="entry name" value="WW_DOMAIN_2"/>
    <property type="match status" value="2"/>
</dbReference>
<dbReference type="Proteomes" id="UP001159405">
    <property type="component" value="Unassembled WGS sequence"/>
</dbReference>
<dbReference type="PANTHER" id="PTHR11864">
    <property type="entry name" value="PRE-MRNA-PROCESSING PROTEIN PRP40"/>
    <property type="match status" value="1"/>
</dbReference>
<dbReference type="PANTHER" id="PTHR11864:SF0">
    <property type="entry name" value="PRP40 PRE-MRNA PROCESSING FACTOR 40 HOMOLOG A (YEAST)"/>
    <property type="match status" value="1"/>
</dbReference>
<dbReference type="SMART" id="SM00441">
    <property type="entry name" value="FF"/>
    <property type="match status" value="5"/>
</dbReference>
<name>A0ABN8PS02_9CNID</name>
<dbReference type="PROSITE" id="PS51676">
    <property type="entry name" value="FF"/>
    <property type="match status" value="4"/>
</dbReference>
<evidence type="ECO:0000256" key="2">
    <source>
        <dbReference type="SAM" id="MobiDB-lite"/>
    </source>
</evidence>
<feature type="domain" description="FF" evidence="4">
    <location>
        <begin position="388"/>
        <end position="443"/>
    </location>
</feature>
<dbReference type="SMART" id="SM00456">
    <property type="entry name" value="WW"/>
    <property type="match status" value="2"/>
</dbReference>
<feature type="compositionally biased region" description="Basic and acidic residues" evidence="2">
    <location>
        <begin position="823"/>
        <end position="910"/>
    </location>
</feature>
<feature type="compositionally biased region" description="Acidic residues" evidence="2">
    <location>
        <begin position="256"/>
        <end position="273"/>
    </location>
</feature>
<dbReference type="PROSITE" id="PS01159">
    <property type="entry name" value="WW_DOMAIN_1"/>
    <property type="match status" value="2"/>
</dbReference>
<keyword evidence="1" id="KW-0175">Coiled coil</keyword>
<protein>
    <recommendedName>
        <fullName evidence="7">Pre-mRNA processing factor 40 homolog A</fullName>
    </recommendedName>
</protein>